<reference evidence="2 3" key="1">
    <citation type="submission" date="2020-10" db="EMBL/GenBank/DDBJ databases">
        <title>Phylogeny of dyella-like bacteria.</title>
        <authorList>
            <person name="Fu J."/>
        </authorList>
    </citation>
    <scope>NUCLEOTIDE SEQUENCE [LARGE SCALE GENOMIC DNA]</scope>
    <source>
        <strain evidence="2 3">BB4</strain>
    </source>
</reference>
<accession>A0ABW8K3A7</accession>
<dbReference type="RefSeq" id="WP_379985176.1">
    <property type="nucleotide sequence ID" value="NZ_JADIKD010000009.1"/>
</dbReference>
<protein>
    <submittedName>
        <fullName evidence="2">PD40 domain-containing protein</fullName>
    </submittedName>
</protein>
<dbReference type="Proteomes" id="UP001620408">
    <property type="component" value="Unassembled WGS sequence"/>
</dbReference>
<name>A0ABW8K3A7_9GAMM</name>
<dbReference type="EMBL" id="JADIKD010000009">
    <property type="protein sequence ID" value="MFK2917379.1"/>
    <property type="molecule type" value="Genomic_DNA"/>
</dbReference>
<dbReference type="Gene3D" id="2.120.10.30">
    <property type="entry name" value="TolB, C-terminal domain"/>
    <property type="match status" value="1"/>
</dbReference>
<sequence>MHCLPMLALLLTMSGAVAAAQVAAPTVFAPGVVSGPDDEGAAAFAPDGSAVYFMHSVGDGGDILESHRIGTRWSTPRTAPFSGHWRDLDPAMAPDGSYLVFVSNRPAAGHGAPIDAVRGTRRTPGHGMNLWRVARQGSGWGTPVRLPDAVNSCSMSFAPSIAADGSLYYIGCAPDDSLHLKHATFRDGRYQTPELVALGDTDAQIRDPAVAPDQSFMVVSIQRAPKQGHRLAIAFATPQGWSTPQDLGDAVNEGTHAMGAQLGPDHRTLYFYSDRRVPGETADWNRQGDNIWQVSLAPWLEQHPTRP</sequence>
<evidence type="ECO:0000256" key="1">
    <source>
        <dbReference type="SAM" id="SignalP"/>
    </source>
</evidence>
<keyword evidence="1" id="KW-0732">Signal</keyword>
<dbReference type="InterPro" id="IPR011659">
    <property type="entry name" value="WD40"/>
</dbReference>
<gene>
    <name evidence="2" type="ORF">ISS97_08895</name>
</gene>
<organism evidence="2 3">
    <name type="scientific">Dyella koreensis</name>
    <dbReference type="NCBI Taxonomy" id="311235"/>
    <lineage>
        <taxon>Bacteria</taxon>
        <taxon>Pseudomonadati</taxon>
        <taxon>Pseudomonadota</taxon>
        <taxon>Gammaproteobacteria</taxon>
        <taxon>Lysobacterales</taxon>
        <taxon>Rhodanobacteraceae</taxon>
        <taxon>Dyella</taxon>
    </lineage>
</organism>
<keyword evidence="3" id="KW-1185">Reference proteome</keyword>
<feature type="signal peptide" evidence="1">
    <location>
        <begin position="1"/>
        <end position="19"/>
    </location>
</feature>
<comment type="caution">
    <text evidence="2">The sequence shown here is derived from an EMBL/GenBank/DDBJ whole genome shotgun (WGS) entry which is preliminary data.</text>
</comment>
<dbReference type="SUPFAM" id="SSF82171">
    <property type="entry name" value="DPP6 N-terminal domain-like"/>
    <property type="match status" value="1"/>
</dbReference>
<dbReference type="Pfam" id="PF07676">
    <property type="entry name" value="PD40"/>
    <property type="match status" value="1"/>
</dbReference>
<feature type="chain" id="PRO_5046088615" evidence="1">
    <location>
        <begin position="20"/>
        <end position="307"/>
    </location>
</feature>
<evidence type="ECO:0000313" key="3">
    <source>
        <dbReference type="Proteomes" id="UP001620408"/>
    </source>
</evidence>
<proteinExistence type="predicted"/>
<evidence type="ECO:0000313" key="2">
    <source>
        <dbReference type="EMBL" id="MFK2917379.1"/>
    </source>
</evidence>
<dbReference type="InterPro" id="IPR011042">
    <property type="entry name" value="6-blade_b-propeller_TolB-like"/>
</dbReference>